<evidence type="ECO:0000313" key="4">
    <source>
        <dbReference type="Proteomes" id="UP000199183"/>
    </source>
</evidence>
<keyword evidence="2" id="KW-1133">Transmembrane helix</keyword>
<evidence type="ECO:0000256" key="2">
    <source>
        <dbReference type="SAM" id="Phobius"/>
    </source>
</evidence>
<feature type="region of interest" description="Disordered" evidence="1">
    <location>
        <begin position="1"/>
        <end position="55"/>
    </location>
</feature>
<evidence type="ECO:0000313" key="3">
    <source>
        <dbReference type="EMBL" id="SEB76709.1"/>
    </source>
</evidence>
<accession>A0A1H4M0Y9</accession>
<dbReference type="RefSeq" id="WP_091182629.1">
    <property type="nucleotide sequence ID" value="NZ_FNRY01000001.1"/>
</dbReference>
<feature type="transmembrane region" description="Helical" evidence="2">
    <location>
        <begin position="204"/>
        <end position="225"/>
    </location>
</feature>
<dbReference type="EMBL" id="FNRY01000001">
    <property type="protein sequence ID" value="SEB76709.1"/>
    <property type="molecule type" value="Genomic_DNA"/>
</dbReference>
<feature type="transmembrane region" description="Helical" evidence="2">
    <location>
        <begin position="115"/>
        <end position="145"/>
    </location>
</feature>
<dbReference type="AlphaFoldDB" id="A0A1H4M0Y9"/>
<gene>
    <name evidence="3" type="ORF">SAMN04489806_1724</name>
</gene>
<protein>
    <submittedName>
        <fullName evidence="3">Uncharacterized protein</fullName>
    </submittedName>
</protein>
<feature type="transmembrane region" description="Helical" evidence="2">
    <location>
        <begin position="157"/>
        <end position="184"/>
    </location>
</feature>
<feature type="transmembrane region" description="Helical" evidence="2">
    <location>
        <begin position="74"/>
        <end position="95"/>
    </location>
</feature>
<name>A0A1H4M0Y9_9MICO</name>
<organism evidence="3 4">
    <name type="scientific">Paramicrobacterium humi</name>
    <dbReference type="NCBI Taxonomy" id="640635"/>
    <lineage>
        <taxon>Bacteria</taxon>
        <taxon>Bacillati</taxon>
        <taxon>Actinomycetota</taxon>
        <taxon>Actinomycetes</taxon>
        <taxon>Micrococcales</taxon>
        <taxon>Microbacteriaceae</taxon>
        <taxon>Paramicrobacterium</taxon>
    </lineage>
</organism>
<feature type="compositionally biased region" description="Pro residues" evidence="1">
    <location>
        <begin position="41"/>
        <end position="50"/>
    </location>
</feature>
<proteinExistence type="predicted"/>
<dbReference type="STRING" id="640635.SAMN04489806_1724"/>
<sequence length="235" mass="24727">MTNMQQPPEPGHHQNPTYGPMYGGPGYPPFAGSAPQGMPAPYSPRPPRPPLSGRQRTASLVAGGIGYPLLTAGFWILSVTLGLLVLGSVISAVAAQIERADRGSTGGFERVLAGLWAGGIWLLIVAALIGALLWLVGFFVSYLILRLSGVNRPAGTTWAGLGVGIVASFVISGVLWIVMTAFAWMFGVRGDGVGWRESGAAYGALWLGIAVIATVAVGAFSWWWMAHSLRARAVR</sequence>
<keyword evidence="2" id="KW-0472">Membrane</keyword>
<keyword evidence="2" id="KW-0812">Transmembrane</keyword>
<keyword evidence="4" id="KW-1185">Reference proteome</keyword>
<evidence type="ECO:0000256" key="1">
    <source>
        <dbReference type="SAM" id="MobiDB-lite"/>
    </source>
</evidence>
<reference evidence="3 4" key="1">
    <citation type="submission" date="2016-10" db="EMBL/GenBank/DDBJ databases">
        <authorList>
            <person name="de Groot N.N."/>
        </authorList>
    </citation>
    <scope>NUCLEOTIDE SEQUENCE [LARGE SCALE GENOMIC DNA]</scope>
    <source>
        <strain evidence="3 4">DSM 21799</strain>
    </source>
</reference>
<dbReference type="OrthoDB" id="5121210at2"/>
<dbReference type="Proteomes" id="UP000199183">
    <property type="component" value="Unassembled WGS sequence"/>
</dbReference>